<name>A0ABV7S2F1_9RHOB</name>
<dbReference type="InterPro" id="IPR046184">
    <property type="entry name" value="DUF6212"/>
</dbReference>
<comment type="caution">
    <text evidence="1">The sequence shown here is derived from an EMBL/GenBank/DDBJ whole genome shotgun (WGS) entry which is preliminary data.</text>
</comment>
<protein>
    <submittedName>
        <fullName evidence="1">DUF6212 domain-containing protein</fullName>
    </submittedName>
</protein>
<organism evidence="1 2">
    <name type="scientific">Paracoccus simplex</name>
    <dbReference type="NCBI Taxonomy" id="2086346"/>
    <lineage>
        <taxon>Bacteria</taxon>
        <taxon>Pseudomonadati</taxon>
        <taxon>Pseudomonadota</taxon>
        <taxon>Alphaproteobacteria</taxon>
        <taxon>Rhodobacterales</taxon>
        <taxon>Paracoccaceae</taxon>
        <taxon>Paracoccus</taxon>
    </lineage>
</organism>
<dbReference type="EMBL" id="JBHRXE010000055">
    <property type="protein sequence ID" value="MFC3571274.1"/>
    <property type="molecule type" value="Genomic_DNA"/>
</dbReference>
<reference evidence="2" key="1">
    <citation type="journal article" date="2019" name="Int. J. Syst. Evol. Microbiol.">
        <title>The Global Catalogue of Microorganisms (GCM) 10K type strain sequencing project: providing services to taxonomists for standard genome sequencing and annotation.</title>
        <authorList>
            <consortium name="The Broad Institute Genomics Platform"/>
            <consortium name="The Broad Institute Genome Sequencing Center for Infectious Disease"/>
            <person name="Wu L."/>
            <person name="Ma J."/>
        </authorList>
    </citation>
    <scope>NUCLEOTIDE SEQUENCE [LARGE SCALE GENOMIC DNA]</scope>
    <source>
        <strain evidence="2">VKM B-3226</strain>
    </source>
</reference>
<evidence type="ECO:0000313" key="2">
    <source>
        <dbReference type="Proteomes" id="UP001595596"/>
    </source>
</evidence>
<keyword evidence="2" id="KW-1185">Reference proteome</keyword>
<sequence length="386" mass="40708">MIRLLLGEIAASHRQIGEARAVAAQLRSESIGIKTRLRDIENLLYSLGNPQLSNALSWQPTGALLALSSGQTVVQNLPINAVSLTAIDLWFPQVVLPVIAGLTLAVEDAAGLAYPLRAVSPDMGLETGWMRFCLAEPIAGIGRDCRLKLTWTGPGSITLGLGQPVPDPRFRATPDTGTAPAETLAMRAWQSLGGVRLPACTPALSSGSAASIHEAEFIAPSSLPSPELFAQPPVVTDHVSTAFWEREDAILVHPSRSGPACAIIRGVDLAGLSHVSALVTVGHVRAPSLNFAVGVAPHGLVDEDGFWQRRIGPWMTGMPAQGWGQVHCIPAEPITGKADILLAASLATDMPNDLSWGLFRGFRFSRGATAAAANRPDVARGYEVSA</sequence>
<dbReference type="Proteomes" id="UP001595596">
    <property type="component" value="Unassembled WGS sequence"/>
</dbReference>
<dbReference type="Pfam" id="PF19717">
    <property type="entry name" value="DUF6212"/>
    <property type="match status" value="1"/>
</dbReference>
<gene>
    <name evidence="1" type="ORF">ACFOMP_17620</name>
</gene>
<accession>A0ABV7S2F1</accession>
<proteinExistence type="predicted"/>
<evidence type="ECO:0000313" key="1">
    <source>
        <dbReference type="EMBL" id="MFC3571274.1"/>
    </source>
</evidence>
<dbReference type="RefSeq" id="WP_379032961.1">
    <property type="nucleotide sequence ID" value="NZ_JBHRXE010000055.1"/>
</dbReference>